<proteinExistence type="predicted"/>
<dbReference type="PANTHER" id="PTHR32063:SF0">
    <property type="entry name" value="SWARMING MOTILITY PROTEIN SWRC"/>
    <property type="match status" value="1"/>
</dbReference>
<organism evidence="2 3">
    <name type="scientific">Paenibacillus cellulosilyticus</name>
    <dbReference type="NCBI Taxonomy" id="375489"/>
    <lineage>
        <taxon>Bacteria</taxon>
        <taxon>Bacillati</taxon>
        <taxon>Bacillota</taxon>
        <taxon>Bacilli</taxon>
        <taxon>Bacillales</taxon>
        <taxon>Paenibacillaceae</taxon>
        <taxon>Paenibacillus</taxon>
    </lineage>
</organism>
<keyword evidence="1" id="KW-0472">Membrane</keyword>
<feature type="transmembrane region" description="Helical" evidence="1">
    <location>
        <begin position="828"/>
        <end position="847"/>
    </location>
</feature>
<name>A0A2V2Z5L7_9BACL</name>
<dbReference type="GO" id="GO:0005886">
    <property type="term" value="C:plasma membrane"/>
    <property type="evidence" value="ECO:0007669"/>
    <property type="project" value="TreeGrafter"/>
</dbReference>
<dbReference type="InterPro" id="IPR027463">
    <property type="entry name" value="AcrB_DN_DC_subdom"/>
</dbReference>
<feature type="transmembrane region" description="Helical" evidence="1">
    <location>
        <begin position="957"/>
        <end position="983"/>
    </location>
</feature>
<keyword evidence="1" id="KW-1133">Transmembrane helix</keyword>
<evidence type="ECO:0000256" key="1">
    <source>
        <dbReference type="SAM" id="Phobius"/>
    </source>
</evidence>
<dbReference type="SUPFAM" id="SSF82866">
    <property type="entry name" value="Multidrug efflux transporter AcrB transmembrane domain"/>
    <property type="match status" value="2"/>
</dbReference>
<feature type="transmembrane region" description="Helical" evidence="1">
    <location>
        <begin position="508"/>
        <end position="528"/>
    </location>
</feature>
<keyword evidence="1" id="KW-0812">Transmembrane</keyword>
<reference evidence="2 3" key="1">
    <citation type="submission" date="2018-05" db="EMBL/GenBank/DDBJ databases">
        <title>Genomic Encyclopedia of Type Strains, Phase III (KMG-III): the genomes of soil and plant-associated and newly described type strains.</title>
        <authorList>
            <person name="Whitman W."/>
        </authorList>
    </citation>
    <scope>NUCLEOTIDE SEQUENCE [LARGE SCALE GENOMIC DNA]</scope>
    <source>
        <strain evidence="2 3">CECT 5696</strain>
    </source>
</reference>
<feature type="transmembrane region" description="Helical" evidence="1">
    <location>
        <begin position="455"/>
        <end position="482"/>
    </location>
</feature>
<feature type="transmembrane region" description="Helical" evidence="1">
    <location>
        <begin position="928"/>
        <end position="945"/>
    </location>
</feature>
<dbReference type="Pfam" id="PF00873">
    <property type="entry name" value="ACR_tran"/>
    <property type="match status" value="1"/>
</dbReference>
<feature type="transmembrane region" description="Helical" evidence="1">
    <location>
        <begin position="854"/>
        <end position="874"/>
    </location>
</feature>
<dbReference type="GO" id="GO:0042910">
    <property type="term" value="F:xenobiotic transmembrane transporter activity"/>
    <property type="evidence" value="ECO:0007669"/>
    <property type="project" value="TreeGrafter"/>
</dbReference>
<dbReference type="OrthoDB" id="9757876at2"/>
<dbReference type="Gene3D" id="3.30.70.1320">
    <property type="entry name" value="Multidrug efflux transporter AcrB pore domain like"/>
    <property type="match status" value="1"/>
</dbReference>
<keyword evidence="3" id="KW-1185">Reference proteome</keyword>
<dbReference type="PANTHER" id="PTHR32063">
    <property type="match status" value="1"/>
</dbReference>
<dbReference type="Proteomes" id="UP000246635">
    <property type="component" value="Unassembled WGS sequence"/>
</dbReference>
<feature type="transmembrane region" description="Helical" evidence="1">
    <location>
        <begin position="378"/>
        <end position="403"/>
    </location>
</feature>
<gene>
    <name evidence="2" type="ORF">DFQ01_10341</name>
</gene>
<dbReference type="EMBL" id="QGTQ01000003">
    <property type="protein sequence ID" value="PWW06140.1"/>
    <property type="molecule type" value="Genomic_DNA"/>
</dbReference>
<dbReference type="Gene3D" id="1.20.1640.10">
    <property type="entry name" value="Multidrug efflux transporter AcrB transmembrane domain"/>
    <property type="match status" value="2"/>
</dbReference>
<feature type="transmembrane region" description="Helical" evidence="1">
    <location>
        <begin position="423"/>
        <end position="443"/>
    </location>
</feature>
<feature type="transmembrane region" description="Helical" evidence="1">
    <location>
        <begin position="352"/>
        <end position="372"/>
    </location>
</feature>
<dbReference type="SUPFAM" id="SSF82714">
    <property type="entry name" value="Multidrug efflux transporter AcrB TolC docking domain, DN and DC subdomains"/>
    <property type="match status" value="1"/>
</dbReference>
<accession>A0A2V2Z5L7</accession>
<evidence type="ECO:0000313" key="2">
    <source>
        <dbReference type="EMBL" id="PWW06140.1"/>
    </source>
</evidence>
<dbReference type="Gene3D" id="3.30.70.1430">
    <property type="entry name" value="Multidrug efflux transporter AcrB pore domain"/>
    <property type="match status" value="2"/>
</dbReference>
<sequence length="1010" mass="107639">MSKLTEWAFRNRSAVVLLIIMALGLGAISYARLPMEFLPKIDQPEVAVTVLAPGYDAKSVEKQVTGPIEEAVQFTKGKSDMFSTTGDGYASIQVAFDSKTNMKDAKAEIERSVANVQLPDGVMKPFVVQFDTSMIPISWVVVTFDQTMTDAEKEARINEIETEIKKADGAGQVSVSGRVAPQITITPDPAKLANNGLTVQAIMGLLQSRGASASIGQQNIDGAAGNVNVVASINDLETLRKLPLAQGVSLSDVATVEMAKEQESIGRMNGKDTIMLTVSKAADANAVTVGKSVQEIVDQLNTTYKDSEASILISTSDMVVDSVNSMMQEVLMGALFATIVILVFMRNFRATLITIVSIPLSLGLTLYLLQISGVSLNIITLGGVAVAVGRLVDDSIVVIENIYRRLQKESFSFKLVADATKEVSTAITSSTLVTVAVFLPMALLRGSLQALLLPFALTVGYSLLASLLVALTVVPILSAVLLRNTKAVEHKGSPRFAAFLGWNLKHKWVPLLIAVVLFAGSLGAYAAMPKGAIDSSSADMLNVTLEYPSDTTVEKVLDNGNKLEQYIIGNQSVDKEFMQYGNSSDSAQYGSVSSPTVVTYMVFVKEGADAEKLMSDIKAQSASLDNGEIQASASSLMTGGSGSSVFVDVVGDNLDDLSTAATSLMAEIKTVDNVLKVSSNQEQKKSVYTFDIDPLKARGQDVAMQLQALLNPMPIGTLNIDGHDSSVVLQPTIKPETEQNLKDLTVMTDSGPTPIAQVAKLVKTEEPSMYYHKDGKPYVRITAVADPKQLSVVGADIQKKADALNIPDGVKLIVGGASVDQSGDFADLAVTALISILIVYLIMVLTFKTLRAPLAILFSLPLAAIGAVIGLIISNVTPDFTAAFGGLMLVGIVVTNAIVLIDRVKQNEKTMTIREALIEAATTRMRPIVMTAVATVCAMLPLIFGSHESGSIVSQSLAIVVIGGLTAATLLTLIIVPCIYELFFFMKSRKQRSDATQTQKQQAANVVVQN</sequence>
<dbReference type="RefSeq" id="WP_110042848.1">
    <property type="nucleotide sequence ID" value="NZ_CP054609.1"/>
</dbReference>
<feature type="transmembrane region" description="Helical" evidence="1">
    <location>
        <begin position="326"/>
        <end position="345"/>
    </location>
</feature>
<comment type="caution">
    <text evidence="2">The sequence shown here is derived from an EMBL/GenBank/DDBJ whole genome shotgun (WGS) entry which is preliminary data.</text>
</comment>
<dbReference type="AlphaFoldDB" id="A0A2V2Z5L7"/>
<dbReference type="PRINTS" id="PR00702">
    <property type="entry name" value="ACRIFLAVINRP"/>
</dbReference>
<protein>
    <submittedName>
        <fullName evidence="2">HAE1 family hydrophobic/amphiphilic exporter-1</fullName>
    </submittedName>
</protein>
<dbReference type="Gene3D" id="3.30.2090.10">
    <property type="entry name" value="Multidrug efflux transporter AcrB TolC docking domain, DN and DC subdomains"/>
    <property type="match status" value="2"/>
</dbReference>
<dbReference type="Gene3D" id="3.30.70.1440">
    <property type="entry name" value="Multidrug efflux transporter AcrB pore domain"/>
    <property type="match status" value="1"/>
</dbReference>
<dbReference type="InterPro" id="IPR001036">
    <property type="entry name" value="Acrflvin-R"/>
</dbReference>
<dbReference type="SUPFAM" id="SSF82693">
    <property type="entry name" value="Multidrug efflux transporter AcrB pore domain, PN1, PN2, PC1 and PC2 subdomains"/>
    <property type="match status" value="2"/>
</dbReference>
<evidence type="ECO:0000313" key="3">
    <source>
        <dbReference type="Proteomes" id="UP000246635"/>
    </source>
</evidence>
<feature type="transmembrane region" description="Helical" evidence="1">
    <location>
        <begin position="880"/>
        <end position="901"/>
    </location>
</feature>